<organism evidence="2 3">
    <name type="scientific">Gossypium barbadense</name>
    <name type="common">Sea Island cotton</name>
    <name type="synonym">Hibiscus barbadensis</name>
    <dbReference type="NCBI Taxonomy" id="3634"/>
    <lineage>
        <taxon>Eukaryota</taxon>
        <taxon>Viridiplantae</taxon>
        <taxon>Streptophyta</taxon>
        <taxon>Embryophyta</taxon>
        <taxon>Tracheophyta</taxon>
        <taxon>Spermatophyta</taxon>
        <taxon>Magnoliopsida</taxon>
        <taxon>eudicotyledons</taxon>
        <taxon>Gunneridae</taxon>
        <taxon>Pentapetalae</taxon>
        <taxon>rosids</taxon>
        <taxon>malvids</taxon>
        <taxon>Malvales</taxon>
        <taxon>Malvaceae</taxon>
        <taxon>Malvoideae</taxon>
        <taxon>Gossypium</taxon>
    </lineage>
</organism>
<sequence length="261" mass="29545">MLTKFISVSETRFQNTEAAFKNQQASIQGLETQIGQLAKLISERPQGSLPSNTKSNPMEQLNVIAIQDEDGLVAKPRPEMMVSKGKNEEIVTENVYEPCSNNNKGPIYEEWRLQIEELDDWWRQKSRTPNRPKSSQDELNTSPHQLKVGDKVLLDAADPCITTSETNEEIPLTVLSVFPYGIVEVNHPEFGTFKGHGQNWQNKMGMRHARATRPCPPPMVDTVKTNMGVELCTQVWEKRMKQDTAVYAHTFKPHGRGTNVK</sequence>
<evidence type="ECO:0000313" key="2">
    <source>
        <dbReference type="EMBL" id="PPR82992.1"/>
    </source>
</evidence>
<dbReference type="Proteomes" id="UP000239757">
    <property type="component" value="Unassembled WGS sequence"/>
</dbReference>
<evidence type="ECO:0000256" key="1">
    <source>
        <dbReference type="SAM" id="MobiDB-lite"/>
    </source>
</evidence>
<gene>
    <name evidence="2" type="ORF">GOBAR_AA37723</name>
</gene>
<dbReference type="EMBL" id="KZ670577">
    <property type="protein sequence ID" value="PPR82992.1"/>
    <property type="molecule type" value="Genomic_DNA"/>
</dbReference>
<reference evidence="2 3" key="1">
    <citation type="submission" date="2015-01" db="EMBL/GenBank/DDBJ databases">
        <title>Genome of allotetraploid Gossypium barbadense reveals genomic plasticity and fiber elongation in cotton evolution.</title>
        <authorList>
            <person name="Chen X."/>
            <person name="Liu X."/>
            <person name="Zhao B."/>
            <person name="Zheng H."/>
            <person name="Hu Y."/>
            <person name="Lu G."/>
            <person name="Yang C."/>
            <person name="Chen J."/>
            <person name="Shan C."/>
            <person name="Zhang L."/>
            <person name="Zhou Y."/>
            <person name="Wang L."/>
            <person name="Guo W."/>
            <person name="Bai Y."/>
            <person name="Ruan J."/>
            <person name="Shangguan X."/>
            <person name="Mao Y."/>
            <person name="Jiang J."/>
            <person name="Zhu Y."/>
            <person name="Lei J."/>
            <person name="Kang H."/>
            <person name="Chen S."/>
            <person name="He X."/>
            <person name="Wang R."/>
            <person name="Wang Y."/>
            <person name="Chen J."/>
            <person name="Wang L."/>
            <person name="Yu S."/>
            <person name="Wang B."/>
            <person name="Wei J."/>
            <person name="Song S."/>
            <person name="Lu X."/>
            <person name="Gao Z."/>
            <person name="Gu W."/>
            <person name="Deng X."/>
            <person name="Ma D."/>
            <person name="Wang S."/>
            <person name="Liang W."/>
            <person name="Fang L."/>
            <person name="Cai C."/>
            <person name="Zhu X."/>
            <person name="Zhou B."/>
            <person name="Zhang Y."/>
            <person name="Chen Z."/>
            <person name="Xu S."/>
            <person name="Zhu R."/>
            <person name="Wang S."/>
            <person name="Zhang T."/>
            <person name="Zhao G."/>
        </authorList>
    </citation>
    <scope>NUCLEOTIDE SEQUENCE [LARGE SCALE GENOMIC DNA]</scope>
    <source>
        <strain evidence="3">cv. Xinhai21</strain>
        <tissue evidence="2">Leaf</tissue>
    </source>
</reference>
<evidence type="ECO:0000313" key="3">
    <source>
        <dbReference type="Proteomes" id="UP000239757"/>
    </source>
</evidence>
<proteinExistence type="predicted"/>
<name>A0A2P5VVW7_GOSBA</name>
<protein>
    <submittedName>
        <fullName evidence="2">Uncharacterized protein</fullName>
    </submittedName>
</protein>
<feature type="compositionally biased region" description="Polar residues" evidence="1">
    <location>
        <begin position="131"/>
        <end position="144"/>
    </location>
</feature>
<feature type="region of interest" description="Disordered" evidence="1">
    <location>
        <begin position="125"/>
        <end position="144"/>
    </location>
</feature>
<accession>A0A2P5VVW7</accession>
<dbReference type="AlphaFoldDB" id="A0A2P5VVW7"/>